<dbReference type="PANTHER" id="PTHR44591">
    <property type="entry name" value="STRESS RESPONSE REGULATOR PROTEIN 1"/>
    <property type="match status" value="1"/>
</dbReference>
<dbReference type="SMART" id="SM00448">
    <property type="entry name" value="REC"/>
    <property type="match status" value="1"/>
</dbReference>
<keyword evidence="1 2" id="KW-0597">Phosphoprotein</keyword>
<dbReference type="InterPro" id="IPR050595">
    <property type="entry name" value="Bact_response_regulator"/>
</dbReference>
<accession>A0A063Y7E3</accession>
<dbReference type="SUPFAM" id="SSF52172">
    <property type="entry name" value="CheY-like"/>
    <property type="match status" value="1"/>
</dbReference>
<dbReference type="PROSITE" id="PS50110">
    <property type="entry name" value="RESPONSE_REGULATORY"/>
    <property type="match status" value="1"/>
</dbReference>
<feature type="modified residue" description="4-aspartylphosphate" evidence="2">
    <location>
        <position position="56"/>
    </location>
</feature>
<evidence type="ECO:0000313" key="5">
    <source>
        <dbReference type="Proteomes" id="UP000027318"/>
    </source>
</evidence>
<evidence type="ECO:0000256" key="2">
    <source>
        <dbReference type="PROSITE-ProRule" id="PRU00169"/>
    </source>
</evidence>
<gene>
    <name evidence="4" type="ORF">ADINL_0447</name>
</gene>
<evidence type="ECO:0000256" key="1">
    <source>
        <dbReference type="ARBA" id="ARBA00022553"/>
    </source>
</evidence>
<dbReference type="PANTHER" id="PTHR44591:SF3">
    <property type="entry name" value="RESPONSE REGULATORY DOMAIN-CONTAINING PROTEIN"/>
    <property type="match status" value="1"/>
</dbReference>
<dbReference type="PATRIC" id="fig|267850.7.peg.440"/>
<dbReference type="Gene3D" id="3.40.50.2300">
    <property type="match status" value="1"/>
</dbReference>
<proteinExistence type="predicted"/>
<dbReference type="STRING" id="267850.ADINL_0447"/>
<name>A0A063Y7E3_9GAMM</name>
<dbReference type="EMBL" id="JMSZ01000013">
    <property type="protein sequence ID" value="KDE41015.1"/>
    <property type="molecule type" value="Genomic_DNA"/>
</dbReference>
<dbReference type="GO" id="GO:0000160">
    <property type="term" value="P:phosphorelay signal transduction system"/>
    <property type="evidence" value="ECO:0007669"/>
    <property type="project" value="InterPro"/>
</dbReference>
<sequence>MDSLQRVLYVEDDIDIREIALIALQDVGGLTVRVCESGEKALLEVDEFAPQLILLDVMMPGMDGPETLQALINQGSVLSNTPVVFMTAKVHPDELQRYHAMGVKNVIAKPFDPMALADEIRAIWKAYHV</sequence>
<comment type="caution">
    <text evidence="4">The sequence shown here is derived from an EMBL/GenBank/DDBJ whole genome shotgun (WGS) entry which is preliminary data.</text>
</comment>
<dbReference type="InterPro" id="IPR001789">
    <property type="entry name" value="Sig_transdc_resp-reg_receiver"/>
</dbReference>
<reference evidence="4 5" key="1">
    <citation type="journal article" date="2005" name="Int. J. Syst. Evol. Microbiol.">
        <title>Nitrincola lacisaponensis gen. nov., sp. nov., a novel alkaliphilic bacterium isolated from an alkaline, saline lake.</title>
        <authorList>
            <person name="Dimitriu P.A."/>
            <person name="Shukla S.K."/>
            <person name="Conradt J."/>
            <person name="Marquez M.C."/>
            <person name="Ventosa A."/>
            <person name="Maglia A."/>
            <person name="Peyton B.M."/>
            <person name="Pinkart H.C."/>
            <person name="Mormile M.R."/>
        </authorList>
    </citation>
    <scope>NUCLEOTIDE SEQUENCE [LARGE SCALE GENOMIC DNA]</scope>
    <source>
        <strain evidence="4 5">4CA</strain>
    </source>
</reference>
<keyword evidence="5" id="KW-1185">Reference proteome</keyword>
<organism evidence="4 5">
    <name type="scientific">Nitrincola lacisaponensis</name>
    <dbReference type="NCBI Taxonomy" id="267850"/>
    <lineage>
        <taxon>Bacteria</taxon>
        <taxon>Pseudomonadati</taxon>
        <taxon>Pseudomonadota</taxon>
        <taxon>Gammaproteobacteria</taxon>
        <taxon>Oceanospirillales</taxon>
        <taxon>Oceanospirillaceae</taxon>
        <taxon>Nitrincola</taxon>
    </lineage>
</organism>
<dbReference type="OrthoDB" id="9800897at2"/>
<dbReference type="Proteomes" id="UP000027318">
    <property type="component" value="Unassembled WGS sequence"/>
</dbReference>
<evidence type="ECO:0000259" key="3">
    <source>
        <dbReference type="PROSITE" id="PS50110"/>
    </source>
</evidence>
<dbReference type="InterPro" id="IPR011006">
    <property type="entry name" value="CheY-like_superfamily"/>
</dbReference>
<protein>
    <submittedName>
        <fullName evidence="4">Two-component response regulator</fullName>
    </submittedName>
</protein>
<dbReference type="AlphaFoldDB" id="A0A063Y7E3"/>
<dbReference type="Pfam" id="PF00072">
    <property type="entry name" value="Response_reg"/>
    <property type="match status" value="1"/>
</dbReference>
<dbReference type="RefSeq" id="WP_036543506.1">
    <property type="nucleotide sequence ID" value="NZ_JMSZ01000013.1"/>
</dbReference>
<evidence type="ECO:0000313" key="4">
    <source>
        <dbReference type="EMBL" id="KDE41015.1"/>
    </source>
</evidence>
<feature type="domain" description="Response regulatory" evidence="3">
    <location>
        <begin position="6"/>
        <end position="124"/>
    </location>
</feature>